<dbReference type="HOGENOM" id="CLU_159855_0_0_7"/>
<reference evidence="1 2" key="2">
    <citation type="submission" date="2008-10" db="EMBL/GenBank/DDBJ databases">
        <authorList>
            <person name="Fulton L."/>
            <person name="Clifton S."/>
            <person name="Fulton B."/>
            <person name="Xu J."/>
            <person name="Minx P."/>
            <person name="Pepin K.H."/>
            <person name="Johnson M."/>
            <person name="Bhonagiri V."/>
            <person name="Nash W.E."/>
            <person name="Mardis E.R."/>
            <person name="Wilson R.K."/>
        </authorList>
    </citation>
    <scope>NUCLEOTIDE SEQUENCE [LARGE SCALE GENOMIC DNA]</scope>
    <source>
        <strain evidence="1 2">ATCC 29098</strain>
    </source>
</reference>
<sequence length="129" mass="14999">MRGMARPWRPVQTLYFNRARPGCAFARKAVLSESIDDLTVEYEENGQIILKELGKIVLSKGAWTTILFRYQEWKPQTSSYGPDKYVIRRYKKMGGEYRQQSKFTISSADQARKIVDALQTWIGEAEQEK</sequence>
<name>B6WTP6_9BACT</name>
<dbReference type="AlphaFoldDB" id="B6WTP6"/>
<dbReference type="eggNOG" id="ENOG5032S1K">
    <property type="taxonomic scope" value="Bacteria"/>
</dbReference>
<comment type="caution">
    <text evidence="1">The sequence shown here is derived from an EMBL/GenBank/DDBJ whole genome shotgun (WGS) entry which is preliminary data.</text>
</comment>
<evidence type="ECO:0000313" key="1">
    <source>
        <dbReference type="EMBL" id="EEB33637.1"/>
    </source>
</evidence>
<evidence type="ECO:0000313" key="2">
    <source>
        <dbReference type="Proteomes" id="UP000003676"/>
    </source>
</evidence>
<gene>
    <name evidence="1" type="ORF">DESPIG_01452</name>
</gene>
<dbReference type="STRING" id="901.DESPIGER_1268"/>
<accession>B6WTP6</accession>
<reference evidence="1 2" key="1">
    <citation type="submission" date="2008-10" db="EMBL/GenBank/DDBJ databases">
        <title>Draft genome sequence of Desulvovibrio piger (ATCC 29098).</title>
        <authorList>
            <person name="Sudarsanam P."/>
            <person name="Ley R."/>
            <person name="Guruge J."/>
            <person name="Turnbaugh P.J."/>
            <person name="Mahowald M."/>
            <person name="Liep D."/>
            <person name="Gordon J."/>
        </authorList>
    </citation>
    <scope>NUCLEOTIDE SEQUENCE [LARGE SCALE GENOMIC DNA]</scope>
    <source>
        <strain evidence="1 2">ATCC 29098</strain>
    </source>
</reference>
<proteinExistence type="predicted"/>
<dbReference type="EMBL" id="ABXU01000034">
    <property type="protein sequence ID" value="EEB33637.1"/>
    <property type="molecule type" value="Genomic_DNA"/>
</dbReference>
<organism evidence="1 2">
    <name type="scientific">Desulfovibrio piger ATCC 29098</name>
    <dbReference type="NCBI Taxonomy" id="411464"/>
    <lineage>
        <taxon>Bacteria</taxon>
        <taxon>Pseudomonadati</taxon>
        <taxon>Thermodesulfobacteriota</taxon>
        <taxon>Desulfovibrionia</taxon>
        <taxon>Desulfovibrionales</taxon>
        <taxon>Desulfovibrionaceae</taxon>
        <taxon>Desulfovibrio</taxon>
    </lineage>
</organism>
<protein>
    <submittedName>
        <fullName evidence="1">Uncharacterized protein</fullName>
    </submittedName>
</protein>
<dbReference type="Proteomes" id="UP000003676">
    <property type="component" value="Unassembled WGS sequence"/>
</dbReference>